<reference evidence="1" key="1">
    <citation type="submission" date="2020-07" db="EMBL/GenBank/DDBJ databases">
        <authorList>
            <person name="Nieuwenhuis M."/>
            <person name="Van De Peppel L.J.J."/>
        </authorList>
    </citation>
    <scope>NUCLEOTIDE SEQUENCE</scope>
    <source>
        <strain evidence="1">AP01</strain>
        <tissue evidence="1">Mycelium</tissue>
    </source>
</reference>
<keyword evidence="2" id="KW-1185">Reference proteome</keyword>
<organism evidence="1 2">
    <name type="scientific">Asterophora parasitica</name>
    <dbReference type="NCBI Taxonomy" id="117018"/>
    <lineage>
        <taxon>Eukaryota</taxon>
        <taxon>Fungi</taxon>
        <taxon>Dikarya</taxon>
        <taxon>Basidiomycota</taxon>
        <taxon>Agaricomycotina</taxon>
        <taxon>Agaricomycetes</taxon>
        <taxon>Agaricomycetidae</taxon>
        <taxon>Agaricales</taxon>
        <taxon>Tricholomatineae</taxon>
        <taxon>Lyophyllaceae</taxon>
        <taxon>Asterophora</taxon>
    </lineage>
</organism>
<gene>
    <name evidence="1" type="ORF">DXG03_002712</name>
</gene>
<dbReference type="EMBL" id="JABCKV010001806">
    <property type="protein sequence ID" value="KAG5639875.1"/>
    <property type="molecule type" value="Genomic_DNA"/>
</dbReference>
<dbReference type="Proteomes" id="UP000775547">
    <property type="component" value="Unassembled WGS sequence"/>
</dbReference>
<name>A0A9P7FZ10_9AGAR</name>
<reference evidence="1" key="2">
    <citation type="submission" date="2021-10" db="EMBL/GenBank/DDBJ databases">
        <title>Phylogenomics reveals ancestral predisposition of the termite-cultivated fungus Termitomyces towards a domesticated lifestyle.</title>
        <authorList>
            <person name="Auxier B."/>
            <person name="Grum-Grzhimaylo A."/>
            <person name="Cardenas M.E."/>
            <person name="Lodge J.D."/>
            <person name="Laessoe T."/>
            <person name="Pedersen O."/>
            <person name="Smith M.E."/>
            <person name="Kuyper T.W."/>
            <person name="Franco-Molano E.A."/>
            <person name="Baroni T.J."/>
            <person name="Aanen D.K."/>
        </authorList>
    </citation>
    <scope>NUCLEOTIDE SEQUENCE</scope>
    <source>
        <strain evidence="1">AP01</strain>
        <tissue evidence="1">Mycelium</tissue>
    </source>
</reference>
<dbReference type="OrthoDB" id="3027520at2759"/>
<feature type="non-terminal residue" evidence="1">
    <location>
        <position position="1"/>
    </location>
</feature>
<proteinExistence type="predicted"/>
<protein>
    <submittedName>
        <fullName evidence="1">Uncharacterized protein</fullName>
    </submittedName>
</protein>
<evidence type="ECO:0000313" key="2">
    <source>
        <dbReference type="Proteomes" id="UP000775547"/>
    </source>
</evidence>
<evidence type="ECO:0000313" key="1">
    <source>
        <dbReference type="EMBL" id="KAG5639875.1"/>
    </source>
</evidence>
<comment type="caution">
    <text evidence="1">The sequence shown here is derived from an EMBL/GenBank/DDBJ whole genome shotgun (WGS) entry which is preliminary data.</text>
</comment>
<sequence length="257" mass="29110">EDRTGNWDEPAFGGTIKLSKWIHACNVEQTDDMLENFTSMPVTEEVNDALTPAKSILESLLKTPDNVSPEDSPLVKWVRDAKKDLRKTLVPYAGGLTISERAQIAHWFELNVSKDKKTCQNWIGFVPIAHAHTVFIASRLKDDPKYRDLDEKGRLKEAWAVLLSGTPPSDWMDVDVDRECIEKLEEQMFEDSAHAGIAGNQQCGLDAGSHQNSWNPYGGLPYDWKKGDREGSEGELQVRTLFNAVRFLQVQKVQMHW</sequence>
<accession>A0A9P7FZ10</accession>
<dbReference type="AlphaFoldDB" id="A0A9P7FZ10"/>